<dbReference type="PANTHER" id="PTHR11785">
    <property type="entry name" value="AMINO ACID TRANSPORTER"/>
    <property type="match status" value="1"/>
</dbReference>
<keyword evidence="3 5" id="KW-1133">Transmembrane helix</keyword>
<dbReference type="InterPro" id="IPR050598">
    <property type="entry name" value="AminoAcid_Transporter"/>
</dbReference>
<accession>A0A0G2ENU9</accession>
<evidence type="ECO:0000256" key="2">
    <source>
        <dbReference type="ARBA" id="ARBA00022692"/>
    </source>
</evidence>
<proteinExistence type="predicted"/>
<dbReference type="GO" id="GO:0016020">
    <property type="term" value="C:membrane"/>
    <property type="evidence" value="ECO:0007669"/>
    <property type="project" value="UniProtKB-SubCell"/>
</dbReference>
<comment type="caution">
    <text evidence="6">The sequence shown here is derived from an EMBL/GenBank/DDBJ whole genome shotgun (WGS) entry which is preliminary data.</text>
</comment>
<evidence type="ECO:0000256" key="1">
    <source>
        <dbReference type="ARBA" id="ARBA00004141"/>
    </source>
</evidence>
<gene>
    <name evidence="6" type="ORF">UCRPC4_g02395</name>
</gene>
<feature type="transmembrane region" description="Helical" evidence="5">
    <location>
        <begin position="109"/>
        <end position="130"/>
    </location>
</feature>
<dbReference type="Proteomes" id="UP000053317">
    <property type="component" value="Unassembled WGS sequence"/>
</dbReference>
<organism evidence="6 7">
    <name type="scientific">Phaeomoniella chlamydospora</name>
    <name type="common">Phaeoacremonium chlamydosporum</name>
    <dbReference type="NCBI Taxonomy" id="158046"/>
    <lineage>
        <taxon>Eukaryota</taxon>
        <taxon>Fungi</taxon>
        <taxon>Dikarya</taxon>
        <taxon>Ascomycota</taxon>
        <taxon>Pezizomycotina</taxon>
        <taxon>Eurotiomycetes</taxon>
        <taxon>Chaetothyriomycetidae</taxon>
        <taxon>Phaeomoniellales</taxon>
        <taxon>Phaeomoniellaceae</taxon>
        <taxon>Phaeomoniella</taxon>
    </lineage>
</organism>
<evidence type="ECO:0000313" key="6">
    <source>
        <dbReference type="EMBL" id="KKY24437.1"/>
    </source>
</evidence>
<evidence type="ECO:0000256" key="4">
    <source>
        <dbReference type="ARBA" id="ARBA00023136"/>
    </source>
</evidence>
<dbReference type="GO" id="GO:0015179">
    <property type="term" value="F:L-amino acid transmembrane transporter activity"/>
    <property type="evidence" value="ECO:0007669"/>
    <property type="project" value="TreeGrafter"/>
</dbReference>
<dbReference type="OrthoDB" id="10062876at2759"/>
<keyword evidence="7" id="KW-1185">Reference proteome</keyword>
<feature type="transmembrane region" description="Helical" evidence="5">
    <location>
        <begin position="20"/>
        <end position="39"/>
    </location>
</feature>
<evidence type="ECO:0000256" key="5">
    <source>
        <dbReference type="SAM" id="Phobius"/>
    </source>
</evidence>
<feature type="transmembrane region" description="Helical" evidence="5">
    <location>
        <begin position="257"/>
        <end position="275"/>
    </location>
</feature>
<dbReference type="Gene3D" id="1.20.1740.10">
    <property type="entry name" value="Amino acid/polyamine transporter I"/>
    <property type="match status" value="1"/>
</dbReference>
<feature type="transmembrane region" description="Helical" evidence="5">
    <location>
        <begin position="60"/>
        <end position="80"/>
    </location>
</feature>
<dbReference type="InterPro" id="IPR002293">
    <property type="entry name" value="AA/rel_permease1"/>
</dbReference>
<dbReference type="EMBL" id="LCWF01000059">
    <property type="protein sequence ID" value="KKY24437.1"/>
    <property type="molecule type" value="Genomic_DNA"/>
</dbReference>
<reference evidence="6 7" key="1">
    <citation type="submission" date="2015-05" db="EMBL/GenBank/DDBJ databases">
        <title>Distinctive expansion of gene families associated with plant cell wall degradation and secondary metabolism in the genomes of grapevine trunk pathogens.</title>
        <authorList>
            <person name="Lawrence D.P."/>
            <person name="Travadon R."/>
            <person name="Rolshausen P.E."/>
            <person name="Baumgartner K."/>
        </authorList>
    </citation>
    <scope>NUCLEOTIDE SEQUENCE [LARGE SCALE GENOMIC DNA]</scope>
    <source>
        <strain evidence="6">UCRPC4</strain>
    </source>
</reference>
<feature type="transmembrane region" description="Helical" evidence="5">
    <location>
        <begin position="193"/>
        <end position="211"/>
    </location>
</feature>
<feature type="transmembrane region" description="Helical" evidence="5">
    <location>
        <begin position="217"/>
        <end position="237"/>
    </location>
</feature>
<evidence type="ECO:0000256" key="3">
    <source>
        <dbReference type="ARBA" id="ARBA00022989"/>
    </source>
</evidence>
<dbReference type="PANTHER" id="PTHR11785:SF512">
    <property type="entry name" value="SOBREMESA, ISOFORM B"/>
    <property type="match status" value="1"/>
</dbReference>
<sequence length="311" mass="33753">MRNSPGGWFGGEVIMASSSFGALGHYATAIFGALYAYGGSSAVGEVAGDMKDPQRDIPRIVNVCMAITMLSAVSMNIAFFEVLPLQTIRDRLVPAVDLGIRVGGPAAGIIYSLVVSMSAIGSINSALFAGARQYIASAERGYIPAIFDNLHYGIRTDELIYYDNTLKGLPYFIRAPIKSFARRTEKLRIEERVPVYAVTISYLLGSLYILVGTFNGFIVFGGIATSMFNLLMVAGLFKLRRANKEGDATLPLTYRAWTVNPVLYLLITLIVTLAGMAAHPYLSVAVLAFVVMGYLVYRATFARGKEHRVSA</sequence>
<dbReference type="AlphaFoldDB" id="A0A0G2ENU9"/>
<feature type="transmembrane region" description="Helical" evidence="5">
    <location>
        <begin position="281"/>
        <end position="297"/>
    </location>
</feature>
<comment type="subcellular location">
    <subcellularLocation>
        <location evidence="1">Membrane</location>
        <topology evidence="1">Multi-pass membrane protein</topology>
    </subcellularLocation>
</comment>
<protein>
    <submittedName>
        <fullName evidence="6">Putative large neutral amino acids transporter small subunit 1</fullName>
    </submittedName>
</protein>
<evidence type="ECO:0000313" key="7">
    <source>
        <dbReference type="Proteomes" id="UP000053317"/>
    </source>
</evidence>
<reference evidence="6 7" key="2">
    <citation type="submission" date="2015-05" db="EMBL/GenBank/DDBJ databases">
        <authorList>
            <person name="Morales-Cruz A."/>
            <person name="Amrine K.C."/>
            <person name="Cantu D."/>
        </authorList>
    </citation>
    <scope>NUCLEOTIDE SEQUENCE [LARGE SCALE GENOMIC DNA]</scope>
    <source>
        <strain evidence="6">UCRPC4</strain>
    </source>
</reference>
<dbReference type="Pfam" id="PF13520">
    <property type="entry name" value="AA_permease_2"/>
    <property type="match status" value="1"/>
</dbReference>
<keyword evidence="4 5" id="KW-0472">Membrane</keyword>
<keyword evidence="2 5" id="KW-0812">Transmembrane</keyword>
<name>A0A0G2ENU9_PHACM</name>